<accession>A0A3B0Y341</accession>
<dbReference type="Pfam" id="PF13401">
    <property type="entry name" value="AAA_22"/>
    <property type="match status" value="1"/>
</dbReference>
<dbReference type="Gene3D" id="3.30.70.1070">
    <property type="entry name" value="Sporulation related repeat"/>
    <property type="match status" value="1"/>
</dbReference>
<dbReference type="Gene3D" id="3.40.50.300">
    <property type="entry name" value="P-loop containing nucleotide triphosphate hydrolases"/>
    <property type="match status" value="1"/>
</dbReference>
<dbReference type="InterPro" id="IPR027417">
    <property type="entry name" value="P-loop_NTPase"/>
</dbReference>
<evidence type="ECO:0000259" key="1">
    <source>
        <dbReference type="Pfam" id="PF13401"/>
    </source>
</evidence>
<dbReference type="GO" id="GO:0042834">
    <property type="term" value="F:peptidoglycan binding"/>
    <property type="evidence" value="ECO:0007669"/>
    <property type="project" value="InterPro"/>
</dbReference>
<dbReference type="EMBL" id="UOFH01000233">
    <property type="protein sequence ID" value="VAW62884.1"/>
    <property type="molecule type" value="Genomic_DNA"/>
</dbReference>
<dbReference type="InterPro" id="IPR049945">
    <property type="entry name" value="AAA_22"/>
</dbReference>
<dbReference type="InterPro" id="IPR036680">
    <property type="entry name" value="SPOR-like_sf"/>
</dbReference>
<sequence>MYLEHFGLKRPPFKITPDTSLFYSGNKRGAALDALKYAISSGEGIIKVVGEVGSGKTMLCRMLEIKLGDDIDVVYIANPSLSPDNILHVIAFELKLNITSNSSKLEVMQKLQHYLLEKHAKNKQVVVFVEEAQGMPIETLEEIRLLSNLETNDDKLLQMVLFGQPELDEKLRNNSIRQLKERITHNFYLDPFPAHDVYNYLNFRMRAVGYHGPDLFSPKMANNIERKSNGLTRRINILADKALLAAFSDGGHDVKQKHISLAAKDSDFGQDIRWQPTLKIIIATGVILASIWVGTMLPQLMPHQIKSAQNSSSPETVLNNTPVKNAPAVTAPILKSATEKNKSLAATQIPSNLNTDNILDLRLQETARWIQNAADENFTIQLTLLDSELKSDAQRFLKKIKSELNLQNIYIYKVSIRGRMFYSVLYNMYTERNQAVKQLQQLPDRLKKNGPFLRTIRGIKADIEKTSQSGSL</sequence>
<proteinExistence type="predicted"/>
<dbReference type="PANTHER" id="PTHR35894:SF1">
    <property type="entry name" value="PHOSPHORIBULOKINASE _ URIDINE KINASE FAMILY"/>
    <property type="match status" value="1"/>
</dbReference>
<evidence type="ECO:0000313" key="2">
    <source>
        <dbReference type="EMBL" id="VAW62884.1"/>
    </source>
</evidence>
<gene>
    <name evidence="2" type="ORF">MNBD_GAMMA08-2464</name>
</gene>
<organism evidence="2">
    <name type="scientific">hydrothermal vent metagenome</name>
    <dbReference type="NCBI Taxonomy" id="652676"/>
    <lineage>
        <taxon>unclassified sequences</taxon>
        <taxon>metagenomes</taxon>
        <taxon>ecological metagenomes</taxon>
    </lineage>
</organism>
<name>A0A3B0Y341_9ZZZZ</name>
<dbReference type="SUPFAM" id="SSF52540">
    <property type="entry name" value="P-loop containing nucleoside triphosphate hydrolases"/>
    <property type="match status" value="1"/>
</dbReference>
<protein>
    <submittedName>
        <fullName evidence="2">MSHA biogenesis protein MshM</fullName>
    </submittedName>
</protein>
<dbReference type="AlphaFoldDB" id="A0A3B0Y341"/>
<reference evidence="2" key="1">
    <citation type="submission" date="2018-06" db="EMBL/GenBank/DDBJ databases">
        <authorList>
            <person name="Zhirakovskaya E."/>
        </authorList>
    </citation>
    <scope>NUCLEOTIDE SEQUENCE</scope>
</reference>
<dbReference type="GO" id="GO:0016887">
    <property type="term" value="F:ATP hydrolysis activity"/>
    <property type="evidence" value="ECO:0007669"/>
    <property type="project" value="InterPro"/>
</dbReference>
<dbReference type="PANTHER" id="PTHR35894">
    <property type="entry name" value="GENERAL SECRETION PATHWAY PROTEIN A-RELATED"/>
    <property type="match status" value="1"/>
</dbReference>
<feature type="domain" description="ORC1/DEAH AAA+ ATPase" evidence="1">
    <location>
        <begin position="41"/>
        <end position="171"/>
    </location>
</feature>
<dbReference type="InterPro" id="IPR052026">
    <property type="entry name" value="ExeA_AAA_ATPase_DNA-bind"/>
</dbReference>